<dbReference type="PANTHER" id="PTHR39160:SF4">
    <property type="entry name" value="RESUSCITATION-PROMOTING FACTOR RPFB"/>
    <property type="match status" value="1"/>
</dbReference>
<dbReference type="InterPro" id="IPR010611">
    <property type="entry name" value="3D_dom"/>
</dbReference>
<keyword evidence="5" id="KW-1185">Reference proteome</keyword>
<keyword evidence="2" id="KW-0812">Transmembrane</keyword>
<dbReference type="GO" id="GO:0019867">
    <property type="term" value="C:outer membrane"/>
    <property type="evidence" value="ECO:0007669"/>
    <property type="project" value="InterPro"/>
</dbReference>
<reference evidence="5" key="1">
    <citation type="submission" date="2016-10" db="EMBL/GenBank/DDBJ databases">
        <authorList>
            <person name="Varghese N."/>
            <person name="Submissions S."/>
        </authorList>
    </citation>
    <scope>NUCLEOTIDE SEQUENCE [LARGE SCALE GENOMIC DNA]</scope>
    <source>
        <strain evidence="5">DSM 17038</strain>
    </source>
</reference>
<proteinExistence type="predicted"/>
<accession>A0A1I2WFE4</accession>
<organism evidence="4 5">
    <name type="scientific">Desulfotruncus arcticus DSM 17038</name>
    <dbReference type="NCBI Taxonomy" id="1121424"/>
    <lineage>
        <taxon>Bacteria</taxon>
        <taxon>Bacillati</taxon>
        <taxon>Bacillota</taxon>
        <taxon>Clostridia</taxon>
        <taxon>Eubacteriales</taxon>
        <taxon>Desulfallaceae</taxon>
        <taxon>Desulfotruncus</taxon>
    </lineage>
</organism>
<sequence>MSINGKTVNNAAAANLAVGRVAAAAAAILILLTCSIITYHASKKNINLVMDGKQIEAKTFASDVDGLLSEHNVRLGEKDRVYPGVSEKLEDNMTVTVRKAVPVTLQVADQRSQVITSAATVGEVLEENAITLNKLDIVNPAVDQPVEKGLEIQVDKITTSVIEEKVSIPNNIKREQDNSLVSGIVRIIREGRQGLAIKKWEIVLKNGKQTEKRLLASNIVQQPVDRVVRIGTLQTVSRGGNQIRFSKAFSMVSTAYTHTGRNTRTGIAPRVGVAAVDPSVIPLGSKLYVEGYGYCQAADVGAKVKGNRIDVFMDTRGQALQWGRRNVNVYLLN</sequence>
<dbReference type="Gene3D" id="2.40.40.10">
    <property type="entry name" value="RlpA-like domain"/>
    <property type="match status" value="1"/>
</dbReference>
<evidence type="ECO:0000313" key="4">
    <source>
        <dbReference type="EMBL" id="SFG99046.1"/>
    </source>
</evidence>
<dbReference type="InterPro" id="IPR007137">
    <property type="entry name" value="DUF348"/>
</dbReference>
<dbReference type="SUPFAM" id="SSF50685">
    <property type="entry name" value="Barwin-like endoglucanases"/>
    <property type="match status" value="1"/>
</dbReference>
<dbReference type="PROSITE" id="PS51109">
    <property type="entry name" value="G5"/>
    <property type="match status" value="1"/>
</dbReference>
<dbReference type="GO" id="GO:0009254">
    <property type="term" value="P:peptidoglycan turnover"/>
    <property type="evidence" value="ECO:0007669"/>
    <property type="project" value="InterPro"/>
</dbReference>
<dbReference type="EMBL" id="FOOX01000013">
    <property type="protein sequence ID" value="SFG99046.1"/>
    <property type="molecule type" value="Genomic_DNA"/>
</dbReference>
<dbReference type="InterPro" id="IPR011098">
    <property type="entry name" value="G5_dom"/>
</dbReference>
<evidence type="ECO:0000259" key="3">
    <source>
        <dbReference type="PROSITE" id="PS51109"/>
    </source>
</evidence>
<dbReference type="Pfam" id="PF07501">
    <property type="entry name" value="G5"/>
    <property type="match status" value="1"/>
</dbReference>
<feature type="domain" description="G5" evidence="3">
    <location>
        <begin position="154"/>
        <end position="234"/>
    </location>
</feature>
<dbReference type="RefSeq" id="WP_092472574.1">
    <property type="nucleotide sequence ID" value="NZ_FOOX01000013.1"/>
</dbReference>
<dbReference type="CDD" id="cd14667">
    <property type="entry name" value="3D_containing_proteins"/>
    <property type="match status" value="1"/>
</dbReference>
<gene>
    <name evidence="4" type="ORF">SAMN05660649_03425</name>
</gene>
<dbReference type="PANTHER" id="PTHR39160">
    <property type="entry name" value="CELL WALL-BINDING PROTEIN YOCH"/>
    <property type="match status" value="1"/>
</dbReference>
<dbReference type="OrthoDB" id="9798935at2"/>
<evidence type="ECO:0000256" key="1">
    <source>
        <dbReference type="ARBA" id="ARBA00022729"/>
    </source>
</evidence>
<dbReference type="Gene3D" id="2.20.230.10">
    <property type="entry name" value="Resuscitation-promoting factor rpfb"/>
    <property type="match status" value="1"/>
</dbReference>
<dbReference type="InterPro" id="IPR036908">
    <property type="entry name" value="RlpA-like_sf"/>
</dbReference>
<dbReference type="SMART" id="SM01208">
    <property type="entry name" value="G5"/>
    <property type="match status" value="1"/>
</dbReference>
<dbReference type="Proteomes" id="UP000199337">
    <property type="component" value="Unassembled WGS sequence"/>
</dbReference>
<keyword evidence="1" id="KW-0732">Signal</keyword>
<evidence type="ECO:0000313" key="5">
    <source>
        <dbReference type="Proteomes" id="UP000199337"/>
    </source>
</evidence>
<dbReference type="Pfam" id="PF06725">
    <property type="entry name" value="3D"/>
    <property type="match status" value="1"/>
</dbReference>
<keyword evidence="2" id="KW-1133">Transmembrane helix</keyword>
<dbReference type="GO" id="GO:0004553">
    <property type="term" value="F:hydrolase activity, hydrolyzing O-glycosyl compounds"/>
    <property type="evidence" value="ECO:0007669"/>
    <property type="project" value="InterPro"/>
</dbReference>
<dbReference type="STRING" id="341036.SAMN05660649_03425"/>
<keyword evidence="2" id="KW-0472">Membrane</keyword>
<dbReference type="AlphaFoldDB" id="A0A1I2WFE4"/>
<protein>
    <recommendedName>
        <fullName evidence="3">G5 domain-containing protein</fullName>
    </recommendedName>
</protein>
<dbReference type="InterPro" id="IPR051933">
    <property type="entry name" value="Resuscitation_pf_RpfB"/>
</dbReference>
<dbReference type="Pfam" id="PF03990">
    <property type="entry name" value="DUF348"/>
    <property type="match status" value="2"/>
</dbReference>
<dbReference type="InterPro" id="IPR059180">
    <property type="entry name" value="3D_YorM"/>
</dbReference>
<name>A0A1I2WFE4_9FIRM</name>
<feature type="transmembrane region" description="Helical" evidence="2">
    <location>
        <begin position="21"/>
        <end position="41"/>
    </location>
</feature>
<evidence type="ECO:0000256" key="2">
    <source>
        <dbReference type="SAM" id="Phobius"/>
    </source>
</evidence>